<keyword evidence="3" id="KW-1185">Reference proteome</keyword>
<gene>
    <name evidence="2" type="ORF">FIV42_17760</name>
</gene>
<keyword evidence="1" id="KW-0732">Signal</keyword>
<feature type="signal peptide" evidence="1">
    <location>
        <begin position="1"/>
        <end position="29"/>
    </location>
</feature>
<protein>
    <recommendedName>
        <fullName evidence="4">Dickkopf N-terminal cysteine-rich domain-containing protein</fullName>
    </recommendedName>
</protein>
<sequence length="410" mass="42250">MTALSFRLVLVCRLALLGALLCTLTGTLAACSDPPPPKVGDACSSLSDCLGGTNLVCDEGACAVIGCDSAAECPGESTCVDSICGPAECATGDDCADGAVCWSGWCVEDGCLDKSACDRGQVCLGTPPMCTAPPEQCTSDRQCPTGETCLVDRRRCTPQCTDDADCPSFNYCLEGLCREPCRDDAECPGELSCVDDRCTELPDCSDAPACSGLRPYRDPLTCACVGCLANSDCDLTRQEFCTTDGQCLLCAEPGSSDEDCASRGQYYVDGCCTECLDDTHCPTSQAPYCERGRCVGVDGPDCIAQSDCADGLVCDRGACIEPPSYAACDTQGDCPQGEACYADGLCRAASEVCTDCPTPSRCVAEPGDQTGTCAGCTAHCDADGCPDGQVCFVTEGSAEGVCVDAELSGC</sequence>
<accession>A0A5B8Y7R4</accession>
<feature type="chain" id="PRO_5030106533" description="Dickkopf N-terminal cysteine-rich domain-containing protein" evidence="1">
    <location>
        <begin position="30"/>
        <end position="410"/>
    </location>
</feature>
<dbReference type="RefSeq" id="WP_141198982.1">
    <property type="nucleotide sequence ID" value="NZ_CP041186.1"/>
</dbReference>
<proteinExistence type="predicted"/>
<evidence type="ECO:0000256" key="1">
    <source>
        <dbReference type="SAM" id="SignalP"/>
    </source>
</evidence>
<reference evidence="2 3" key="1">
    <citation type="submission" date="2019-06" db="EMBL/GenBank/DDBJ databases">
        <title>Persicimonas caeni gen. nov., sp. nov., a predatory bacterium isolated from solar saltern.</title>
        <authorList>
            <person name="Wang S."/>
        </authorList>
    </citation>
    <scope>NUCLEOTIDE SEQUENCE [LARGE SCALE GENOMIC DNA]</scope>
    <source>
        <strain evidence="2 3">YN101</strain>
    </source>
</reference>
<dbReference type="Proteomes" id="UP000315995">
    <property type="component" value="Chromosome"/>
</dbReference>
<organism evidence="2 3">
    <name type="scientific">Persicimonas caeni</name>
    <dbReference type="NCBI Taxonomy" id="2292766"/>
    <lineage>
        <taxon>Bacteria</taxon>
        <taxon>Deltaproteobacteria</taxon>
        <taxon>Bradymonadales</taxon>
        <taxon>Bradymonadaceae</taxon>
        <taxon>Persicimonas</taxon>
    </lineage>
</organism>
<dbReference type="OrthoDB" id="5508353at2"/>
<name>A0A4Y6PW04_PERCE</name>
<dbReference type="AlphaFoldDB" id="A0A4Y6PW04"/>
<dbReference type="EMBL" id="CP041186">
    <property type="protein sequence ID" value="QDG52512.1"/>
    <property type="molecule type" value="Genomic_DNA"/>
</dbReference>
<accession>A0A4Y6PW04</accession>
<evidence type="ECO:0008006" key="4">
    <source>
        <dbReference type="Google" id="ProtNLM"/>
    </source>
</evidence>
<dbReference type="PROSITE" id="PS51257">
    <property type="entry name" value="PROKAR_LIPOPROTEIN"/>
    <property type="match status" value="1"/>
</dbReference>
<evidence type="ECO:0000313" key="2">
    <source>
        <dbReference type="EMBL" id="QDG52512.1"/>
    </source>
</evidence>
<evidence type="ECO:0000313" key="3">
    <source>
        <dbReference type="Proteomes" id="UP000315995"/>
    </source>
</evidence>